<dbReference type="AlphaFoldDB" id="A0A423XBU4"/>
<accession>A0A423XBU4</accession>
<feature type="compositionally biased region" description="Polar residues" evidence="1">
    <location>
        <begin position="1078"/>
        <end position="1094"/>
    </location>
</feature>
<feature type="compositionally biased region" description="Low complexity" evidence="1">
    <location>
        <begin position="308"/>
        <end position="318"/>
    </location>
</feature>
<feature type="compositionally biased region" description="Basic and acidic residues" evidence="1">
    <location>
        <begin position="756"/>
        <end position="765"/>
    </location>
</feature>
<feature type="compositionally biased region" description="Polar residues" evidence="1">
    <location>
        <begin position="254"/>
        <end position="272"/>
    </location>
</feature>
<proteinExistence type="predicted"/>
<feature type="compositionally biased region" description="Basic and acidic residues" evidence="1">
    <location>
        <begin position="858"/>
        <end position="872"/>
    </location>
</feature>
<evidence type="ECO:0000256" key="1">
    <source>
        <dbReference type="SAM" id="MobiDB-lite"/>
    </source>
</evidence>
<dbReference type="EMBL" id="LKEB01000019">
    <property type="protein sequence ID" value="ROW13440.1"/>
    <property type="molecule type" value="Genomic_DNA"/>
</dbReference>
<feature type="compositionally biased region" description="Polar residues" evidence="1">
    <location>
        <begin position="982"/>
        <end position="997"/>
    </location>
</feature>
<dbReference type="OrthoDB" id="5335210at2759"/>
<comment type="caution">
    <text evidence="2">The sequence shown here is derived from an EMBL/GenBank/DDBJ whole genome shotgun (WGS) entry which is preliminary data.</text>
</comment>
<feature type="compositionally biased region" description="Polar residues" evidence="1">
    <location>
        <begin position="461"/>
        <end position="472"/>
    </location>
</feature>
<keyword evidence="3" id="KW-1185">Reference proteome</keyword>
<name>A0A423XBU4_9PEZI</name>
<dbReference type="Proteomes" id="UP000285146">
    <property type="component" value="Unassembled WGS sequence"/>
</dbReference>
<feature type="compositionally biased region" description="Basic and acidic residues" evidence="1">
    <location>
        <begin position="35"/>
        <end position="46"/>
    </location>
</feature>
<feature type="compositionally biased region" description="Low complexity" evidence="1">
    <location>
        <begin position="479"/>
        <end position="494"/>
    </location>
</feature>
<feature type="compositionally biased region" description="Basic and acidic residues" evidence="1">
    <location>
        <begin position="664"/>
        <end position="678"/>
    </location>
</feature>
<feature type="compositionally biased region" description="Basic and acidic residues" evidence="1">
    <location>
        <begin position="827"/>
        <end position="838"/>
    </location>
</feature>
<sequence>MNRFKNKKKGKDESASARPSLESDSSFSLFRRGKKSQEQEQKKEIDLATALPSSDDFRTSLLMSGLSARFSMLREQDDPNTKIGKASDDSVLYPKRQSRLTDFGFANGAGLKDIAEVESIKGPQFLRAESIASNDSGAVMTRSKPTEGNVLFGGRQKIYKIAVGAASSRTLADGMSGRALYDDDVAMSAFQRWRLTEKEKNQASPNGYEEDEADKTAGDETRPTEDTSFTTRSESPLPHEYNTKRETSSTTSSAPSGGRNSTAATSVVSQPTALAKEGHSQQTTATSPTSSAPTVDRHVLRTRKLYEQGLTQDLQQQQNSAVSRLETLSRRPGGARTPDLGPNTPSPIVQTFADRFGERRTILSKGSAPNLRSFVPPSTGSSIGAIDNGTRVSNTAEAKGAFLSTPPLSTPPLSPPISDYGTGEQTILPIKAQDHGKATAMGVFQKPAQPYDDSKYAERQLQLQQGRETPTQRFRKDSNASSNDFRSRSAASARQESDTKATRPSTKVALEQEEPVGGASSDDGIESPILNEHVNRGAFSPEVKIERPSDQDHPALRASAIPTPLAFPEKADQEHSYPAEASDLLTSETAESRLEDSPTLGPNGGLSVMVRQHLRTGSDVSSILGARGVRDSMVIPDDTWQDRDWKSPQEQDLEPSSHSTPEPPSHDEEQVKSGDRKISGNLLDSPRSPSGEDEFANQLANARRRVKEKLTSFVETDTTSSSSPQSPAEPARDLPPLPSRSNPLGILRGKGSRGSLIDRGREAVPKTRLLGIGTVTTTSPSPVKEDVDEQNHEASLEVKAHREDHDSSAKLEEEEAAHPGVRAFRLAKRELQNHKELEGMATQPARTNQHTSSPASERSNHDLTRTPSRELQSRGPYQQRQASEETHEIPPAPPRAQSRVPRDRSGSDDSGGQSRSRSRPPPRSREPSISREDHMPNAAATRKASLRPTGLPVNAPHMPTLRSNQFGHQPVAPGSYLDKKSSGTNLNSHVLTKTATEPMSAGPSPLSPRSGVFELPRSTLQSNGNTGSTPPTPTYPPPRRPSHAPNAPNPQMGTHSSNLNDSMKRVINKKEISEPTFLMSTSRVPTMNLPQSATEAREARSRSVSRPRSGSNADYELPPPLPPVNPRRKRDGSKTRTIINSLMGRNSGETDGSAIGLSIPPLPLAGTSVASSVASPADDGKSAFSVSDDEKPAPRRLRKASSDVRMDTRASTAASKRISPPQVAVGPPAGRAVITSNVRGPPGDMPGG</sequence>
<dbReference type="STRING" id="1230097.A0A423XBU4"/>
<gene>
    <name evidence="2" type="ORF">VPNG_04404</name>
</gene>
<reference evidence="2 3" key="1">
    <citation type="submission" date="2015-09" db="EMBL/GenBank/DDBJ databases">
        <title>Host preference determinants of Valsa canker pathogens revealed by comparative genomics.</title>
        <authorList>
            <person name="Yin Z."/>
            <person name="Huang L."/>
        </authorList>
    </citation>
    <scope>NUCLEOTIDE SEQUENCE [LARGE SCALE GENOMIC DNA]</scope>
    <source>
        <strain evidence="2 3">SXYLt</strain>
    </source>
</reference>
<feature type="compositionally biased region" description="Pro residues" evidence="1">
    <location>
        <begin position="1030"/>
        <end position="1039"/>
    </location>
</feature>
<feature type="compositionally biased region" description="Basic and acidic residues" evidence="1">
    <location>
        <begin position="640"/>
        <end position="649"/>
    </location>
</feature>
<protein>
    <submittedName>
        <fullName evidence="2">Uncharacterized protein</fullName>
    </submittedName>
</protein>
<organism evidence="2 3">
    <name type="scientific">Cytospora leucostoma</name>
    <dbReference type="NCBI Taxonomy" id="1230097"/>
    <lineage>
        <taxon>Eukaryota</taxon>
        <taxon>Fungi</taxon>
        <taxon>Dikarya</taxon>
        <taxon>Ascomycota</taxon>
        <taxon>Pezizomycotina</taxon>
        <taxon>Sordariomycetes</taxon>
        <taxon>Sordariomycetidae</taxon>
        <taxon>Diaporthales</taxon>
        <taxon>Cytosporaceae</taxon>
        <taxon>Cytospora</taxon>
    </lineage>
</organism>
<feature type="compositionally biased region" description="Polar residues" evidence="1">
    <location>
        <begin position="844"/>
        <end position="857"/>
    </location>
</feature>
<dbReference type="InParanoid" id="A0A423XBU4"/>
<feature type="compositionally biased region" description="Basic and acidic residues" evidence="1">
    <location>
        <begin position="543"/>
        <end position="555"/>
    </location>
</feature>
<feature type="compositionally biased region" description="Low complexity" evidence="1">
    <location>
        <begin position="1102"/>
        <end position="1111"/>
    </location>
</feature>
<feature type="region of interest" description="Disordered" evidence="1">
    <location>
        <begin position="1071"/>
        <end position="1133"/>
    </location>
</feature>
<evidence type="ECO:0000313" key="2">
    <source>
        <dbReference type="EMBL" id="ROW13440.1"/>
    </source>
</evidence>
<feature type="compositionally biased region" description="Basic and acidic residues" evidence="1">
    <location>
        <begin position="214"/>
        <end position="225"/>
    </location>
</feature>
<feature type="region of interest" description="Disordered" evidence="1">
    <location>
        <begin position="1"/>
        <end position="50"/>
    </location>
</feature>
<feature type="region of interest" description="Disordered" evidence="1">
    <location>
        <begin position="196"/>
        <end position="349"/>
    </location>
</feature>
<feature type="compositionally biased region" description="Basic and acidic residues" evidence="1">
    <location>
        <begin position="783"/>
        <end position="811"/>
    </location>
</feature>
<feature type="compositionally biased region" description="Basic and acidic residues" evidence="1">
    <location>
        <begin position="923"/>
        <end position="935"/>
    </location>
</feature>
<feature type="region of interest" description="Disordered" evidence="1">
    <location>
        <begin position="361"/>
        <end position="1059"/>
    </location>
</feature>
<feature type="compositionally biased region" description="Low complexity" evidence="1">
    <location>
        <begin position="280"/>
        <end position="294"/>
    </location>
</feature>
<feature type="region of interest" description="Disordered" evidence="1">
    <location>
        <begin position="1167"/>
        <end position="1248"/>
    </location>
</feature>
<evidence type="ECO:0000313" key="3">
    <source>
        <dbReference type="Proteomes" id="UP000285146"/>
    </source>
</evidence>